<dbReference type="FunFam" id="3.30.540.30:FF:000002">
    <property type="entry name" value="Dipeptidyl peptidase 3"/>
    <property type="match status" value="1"/>
</dbReference>
<keyword evidence="11 14" id="KW-0862">Zinc</keyword>
<keyword evidence="6 14" id="KW-0031">Aminopeptidase</keyword>
<name>A0A2R5LL37_9ACAR</name>
<organism evidence="17">
    <name type="scientific">Ornithodoros turicata</name>
    <dbReference type="NCBI Taxonomy" id="34597"/>
    <lineage>
        <taxon>Eukaryota</taxon>
        <taxon>Metazoa</taxon>
        <taxon>Ecdysozoa</taxon>
        <taxon>Arthropoda</taxon>
        <taxon>Chelicerata</taxon>
        <taxon>Arachnida</taxon>
        <taxon>Acari</taxon>
        <taxon>Parasitiformes</taxon>
        <taxon>Ixodida</taxon>
        <taxon>Ixodoidea</taxon>
        <taxon>Argasidae</taxon>
        <taxon>Ornithodorinae</taxon>
        <taxon>Ornithodoros</taxon>
    </lineage>
</organism>
<keyword evidence="8 14" id="KW-0645">Protease</keyword>
<dbReference type="GO" id="GO:0008239">
    <property type="term" value="F:dipeptidyl-peptidase activity"/>
    <property type="evidence" value="ECO:0007669"/>
    <property type="project" value="UniProtKB-UniRule"/>
</dbReference>
<feature type="binding site" evidence="16">
    <location>
        <position position="451"/>
    </location>
    <ligand>
        <name>Zn(2+)</name>
        <dbReference type="ChEBI" id="CHEBI:29105"/>
        <note>catalytic</note>
    </ligand>
</feature>
<dbReference type="InterPro" id="IPR005317">
    <property type="entry name" value="Dipeptidyl-peptase3"/>
</dbReference>
<evidence type="ECO:0000256" key="14">
    <source>
        <dbReference type="PIRNR" id="PIRNR007828"/>
    </source>
</evidence>
<keyword evidence="13 14" id="KW-0482">Metalloprotease</keyword>
<dbReference type="InterPro" id="IPR039461">
    <property type="entry name" value="Peptidase_M49"/>
</dbReference>
<evidence type="ECO:0000256" key="10">
    <source>
        <dbReference type="ARBA" id="ARBA00022801"/>
    </source>
</evidence>
<dbReference type="FunFam" id="3.30.540.30:FF:000003">
    <property type="entry name" value="Dipeptidyl peptidase 3"/>
    <property type="match status" value="1"/>
</dbReference>
<evidence type="ECO:0000256" key="7">
    <source>
        <dbReference type="ARBA" id="ARBA00022490"/>
    </source>
</evidence>
<dbReference type="Pfam" id="PF03571">
    <property type="entry name" value="Peptidase_M49"/>
    <property type="match status" value="1"/>
</dbReference>
<dbReference type="GO" id="GO:0005737">
    <property type="term" value="C:cytoplasm"/>
    <property type="evidence" value="ECO:0007669"/>
    <property type="project" value="UniProtKB-SubCell"/>
</dbReference>
<evidence type="ECO:0000256" key="15">
    <source>
        <dbReference type="PIRSR" id="PIRSR007828-1"/>
    </source>
</evidence>
<feature type="active site" evidence="15">
    <location>
        <position position="447"/>
    </location>
</feature>
<evidence type="ECO:0000256" key="8">
    <source>
        <dbReference type="ARBA" id="ARBA00022670"/>
    </source>
</evidence>
<comment type="catalytic activity">
    <reaction evidence="1 14">
        <text>Release of an N-terminal dipeptide from a peptide comprising four or more residues, with broad specificity. Also acts on dipeptidyl 2-naphthylamides.</text>
        <dbReference type="EC" id="3.4.14.4"/>
    </reaction>
</comment>
<keyword evidence="7 14" id="KW-0963">Cytoplasm</keyword>
<protein>
    <recommendedName>
        <fullName evidence="5 14">Dipeptidyl peptidase 3</fullName>
        <ecNumber evidence="4 14">3.4.14.4</ecNumber>
    </recommendedName>
    <alternativeName>
        <fullName evidence="14">Dipeptidyl aminopeptidase III</fullName>
    </alternativeName>
    <alternativeName>
        <fullName evidence="14">Dipeptidyl peptidase III</fullName>
    </alternativeName>
</protein>
<proteinExistence type="inferred from homology"/>
<dbReference type="GO" id="GO:0004177">
    <property type="term" value="F:aminopeptidase activity"/>
    <property type="evidence" value="ECO:0007669"/>
    <property type="project" value="UniProtKB-KW"/>
</dbReference>
<feature type="binding site" evidence="16">
    <location>
        <position position="503"/>
    </location>
    <ligand>
        <name>Zn(2+)</name>
        <dbReference type="ChEBI" id="CHEBI:29105"/>
        <note>catalytic</note>
    </ligand>
</feature>
<evidence type="ECO:0000256" key="3">
    <source>
        <dbReference type="ARBA" id="ARBA00010200"/>
    </source>
</evidence>
<dbReference type="Gene3D" id="3.30.540.30">
    <property type="match status" value="3"/>
</dbReference>
<dbReference type="PIRSF" id="PIRSF007828">
    <property type="entry name" value="Dipeptidyl-peptidase_III"/>
    <property type="match status" value="1"/>
</dbReference>
<evidence type="ECO:0000256" key="1">
    <source>
        <dbReference type="ARBA" id="ARBA00001336"/>
    </source>
</evidence>
<dbReference type="GO" id="GO:0006508">
    <property type="term" value="P:proteolysis"/>
    <property type="evidence" value="ECO:0007669"/>
    <property type="project" value="UniProtKB-KW"/>
</dbReference>
<dbReference type="EMBL" id="GGLE01006086">
    <property type="protein sequence ID" value="MBY10212.1"/>
    <property type="molecule type" value="Transcribed_RNA"/>
</dbReference>
<feature type="binding site" evidence="16">
    <location>
        <position position="446"/>
    </location>
    <ligand>
        <name>Zn(2+)</name>
        <dbReference type="ChEBI" id="CHEBI:29105"/>
        <note>catalytic</note>
    </ligand>
</feature>
<keyword evidence="10 14" id="KW-0378">Hydrolase</keyword>
<evidence type="ECO:0000313" key="17">
    <source>
        <dbReference type="EMBL" id="MBY10212.1"/>
    </source>
</evidence>
<accession>A0A2R5LL37</accession>
<evidence type="ECO:0000256" key="13">
    <source>
        <dbReference type="ARBA" id="ARBA00023049"/>
    </source>
</evidence>
<evidence type="ECO:0000256" key="9">
    <source>
        <dbReference type="ARBA" id="ARBA00022723"/>
    </source>
</evidence>
<sequence>MSDEVYPNNTPVLKLECDEAFQGLTAKEKLYAHHLSRAAWYGGLIVLFQTSKESPLIYIILDRLFRSQSLESLKALALSECEITEDEFKALLVYASAFYSNMGNYKGFGDNKFIPGLPKEKLHKLLTQSEAWKQDPTKMQFLWAEAGDLLYSLKDHEKHLGFPPKGSTTYFSKNCTEKDSELVSSVLKEKNMEAYITRVFKKVATEAGDADRFDIRHASVLSTEDNEWKETMGSNRLKSNLICFTRGDYSELLRLTVDCLKRAQEHAANDNQKQMLEKYVESFTVGSLDAHKDGSRFWIRDKGPSVESYIGFIETYRDPAGMRGEFEGFIAVVNKQQSEKFATLVSSAEKLLPLLPWPSAYEKDLFLRPDFTSLDVVTFAGSGIPAGINIPNYDAIRQNEGFKNVSLGNVINATDETTKTNFLSPEDNDLFNKFKNKSFEVQVGLHELLGHGSGKLFKQEKGAFNFDKENVTIPETNQKVESWYTEGESYDSKFGSLGSTYEECRAECVGLYLCNNDDVLKIFGFSGQEADDVAYVNWLSMVAKGVEGLQTYNPHTKSWLQAHSQARYVIMRVLLEAGNLVEIKETTGEDGKPDLLVTLDRSKILTFGRPVIGRFLLKLQVYKSTGDIKAATELYNKYSEVSAEGQYPFLKYWDIVMDRKKPRRLFVFSNTVENGVNVELKNYEASVEGMIQSWMDRFASDAQKLEEIIISTWKKDKEYF</sequence>
<evidence type="ECO:0000256" key="4">
    <source>
        <dbReference type="ARBA" id="ARBA00012063"/>
    </source>
</evidence>
<evidence type="ECO:0000256" key="11">
    <source>
        <dbReference type="ARBA" id="ARBA00022833"/>
    </source>
</evidence>
<evidence type="ECO:0000256" key="5">
    <source>
        <dbReference type="ARBA" id="ARBA00014713"/>
    </source>
</evidence>
<dbReference type="GO" id="GO:0008235">
    <property type="term" value="F:metalloexopeptidase activity"/>
    <property type="evidence" value="ECO:0007669"/>
    <property type="project" value="InterPro"/>
</dbReference>
<dbReference type="PANTHER" id="PTHR23422">
    <property type="entry name" value="DIPEPTIDYL PEPTIDASE III-RELATED"/>
    <property type="match status" value="1"/>
</dbReference>
<evidence type="ECO:0000256" key="6">
    <source>
        <dbReference type="ARBA" id="ARBA00022438"/>
    </source>
</evidence>
<dbReference type="EC" id="3.4.14.4" evidence="4 14"/>
<keyword evidence="12" id="KW-0007">Acetylation</keyword>
<dbReference type="GO" id="GO:0008270">
    <property type="term" value="F:zinc ion binding"/>
    <property type="evidence" value="ECO:0007669"/>
    <property type="project" value="UniProtKB-ARBA"/>
</dbReference>
<reference evidence="17" key="1">
    <citation type="submission" date="2018-03" db="EMBL/GenBank/DDBJ databases">
        <title>The relapsing fever spirochete Borrelia turicatae persists in the highly oxidative environment of its soft-bodied tick vector.</title>
        <authorList>
            <person name="Bourret T.J."/>
            <person name="Boyle W.K."/>
            <person name="Valenzuela J.G."/>
            <person name="Oliveira F."/>
            <person name="Lopez J.E."/>
        </authorList>
    </citation>
    <scope>NUCLEOTIDE SEQUENCE</scope>
    <source>
        <strain evidence="17">Kansas strain/isolate</strain>
        <tissue evidence="17">Salivary glands</tissue>
    </source>
</reference>
<evidence type="ECO:0000256" key="12">
    <source>
        <dbReference type="ARBA" id="ARBA00022990"/>
    </source>
</evidence>
<keyword evidence="9 14" id="KW-0479">Metal-binding</keyword>
<evidence type="ECO:0000256" key="16">
    <source>
        <dbReference type="PIRSR" id="PIRSR007828-2"/>
    </source>
</evidence>
<dbReference type="PANTHER" id="PTHR23422:SF11">
    <property type="entry name" value="DIPEPTIDYL PEPTIDASE 3"/>
    <property type="match status" value="1"/>
</dbReference>
<comment type="subcellular location">
    <subcellularLocation>
        <location evidence="2">Cytoplasm</location>
    </subcellularLocation>
</comment>
<evidence type="ECO:0000256" key="2">
    <source>
        <dbReference type="ARBA" id="ARBA00004496"/>
    </source>
</evidence>
<comment type="cofactor">
    <cofactor evidence="14 16">
        <name>Zn(2+)</name>
        <dbReference type="ChEBI" id="CHEBI:29105"/>
    </cofactor>
    <text evidence="14 16">Binds 1 zinc ion per subunit.</text>
</comment>
<dbReference type="AlphaFoldDB" id="A0A2R5LL37"/>
<dbReference type="FunFam" id="3.30.540.30:FF:000001">
    <property type="entry name" value="Dipeptidyl peptidase 3"/>
    <property type="match status" value="1"/>
</dbReference>
<comment type="similarity">
    <text evidence="3 14">Belongs to the peptidase M49 family.</text>
</comment>